<dbReference type="Pfam" id="PF03110">
    <property type="entry name" value="SBP"/>
    <property type="match status" value="1"/>
</dbReference>
<dbReference type="PANTHER" id="PTHR31251:SF224">
    <property type="entry name" value="SQUAMOSA PROMOTER-BINDING-LIKE PROTEIN"/>
    <property type="match status" value="1"/>
</dbReference>
<dbReference type="EnsemblPlants" id="KEH20605">
    <property type="protein sequence ID" value="KEH20605"/>
    <property type="gene ID" value="MTR_8g080690"/>
</dbReference>
<evidence type="ECO:0000256" key="10">
    <source>
        <dbReference type="SAM" id="MobiDB-lite"/>
    </source>
</evidence>
<evidence type="ECO:0000256" key="8">
    <source>
        <dbReference type="ARBA" id="ARBA00023242"/>
    </source>
</evidence>
<evidence type="ECO:0000313" key="13">
    <source>
        <dbReference type="EnsemblPlants" id="KEH20605"/>
    </source>
</evidence>
<dbReference type="Gene3D" id="4.10.1100.10">
    <property type="entry name" value="Transcription factor, SBP-box domain"/>
    <property type="match status" value="1"/>
</dbReference>
<evidence type="ECO:0000256" key="4">
    <source>
        <dbReference type="ARBA" id="ARBA00022833"/>
    </source>
</evidence>
<accession>A0A072U436</accession>
<feature type="compositionally biased region" description="Polar residues" evidence="10">
    <location>
        <begin position="229"/>
        <end position="238"/>
    </location>
</feature>
<dbReference type="PANTHER" id="PTHR31251">
    <property type="entry name" value="SQUAMOSA PROMOTER-BINDING-LIKE PROTEIN 4"/>
    <property type="match status" value="1"/>
</dbReference>
<evidence type="ECO:0000256" key="7">
    <source>
        <dbReference type="ARBA" id="ARBA00023163"/>
    </source>
</evidence>
<evidence type="ECO:0000256" key="3">
    <source>
        <dbReference type="ARBA" id="ARBA00022771"/>
    </source>
</evidence>
<dbReference type="GO" id="GO:0005634">
    <property type="term" value="C:nucleus"/>
    <property type="evidence" value="ECO:0000318"/>
    <property type="project" value="GO_Central"/>
</dbReference>
<reference evidence="12 14" key="2">
    <citation type="journal article" date="2014" name="BMC Genomics">
        <title>An improved genome release (version Mt4.0) for the model legume Medicago truncatula.</title>
        <authorList>
            <person name="Tang H."/>
            <person name="Krishnakumar V."/>
            <person name="Bidwell S."/>
            <person name="Rosen B."/>
            <person name="Chan A."/>
            <person name="Zhou S."/>
            <person name="Gentzbittel L."/>
            <person name="Childs K.L."/>
            <person name="Yandell M."/>
            <person name="Gundlach H."/>
            <person name="Mayer K.F."/>
            <person name="Schwartz D.C."/>
            <person name="Town C.D."/>
        </authorList>
    </citation>
    <scope>GENOME REANNOTATION</scope>
    <source>
        <strain evidence="12">A17</strain>
        <strain evidence="13 14">cv. Jemalong A17</strain>
    </source>
</reference>
<keyword evidence="14" id="KW-1185">Reference proteome</keyword>
<evidence type="ECO:0000256" key="9">
    <source>
        <dbReference type="PROSITE-ProRule" id="PRU00470"/>
    </source>
</evidence>
<evidence type="ECO:0000256" key="2">
    <source>
        <dbReference type="ARBA" id="ARBA00022723"/>
    </source>
</evidence>
<evidence type="ECO:0000259" key="11">
    <source>
        <dbReference type="PROSITE" id="PS51141"/>
    </source>
</evidence>
<name>A0A072U436_MEDTR</name>
<feature type="compositionally biased region" description="Polar residues" evidence="10">
    <location>
        <begin position="354"/>
        <end position="363"/>
    </location>
</feature>
<keyword evidence="6" id="KW-0238">DNA-binding</keyword>
<dbReference type="HOGENOM" id="CLU_026055_1_0_1"/>
<proteinExistence type="predicted"/>
<keyword evidence="4" id="KW-0862">Zinc</keyword>
<dbReference type="FunFam" id="4.10.1100.10:FF:000001">
    <property type="entry name" value="Squamosa promoter-binding-like protein 14"/>
    <property type="match status" value="1"/>
</dbReference>
<reference evidence="12 14" key="1">
    <citation type="journal article" date="2011" name="Nature">
        <title>The Medicago genome provides insight into the evolution of rhizobial symbioses.</title>
        <authorList>
            <person name="Young N.D."/>
            <person name="Debelle F."/>
            <person name="Oldroyd G.E."/>
            <person name="Geurts R."/>
            <person name="Cannon S.B."/>
            <person name="Udvardi M.K."/>
            <person name="Benedito V.A."/>
            <person name="Mayer K.F."/>
            <person name="Gouzy J."/>
            <person name="Schoof H."/>
            <person name="Van de Peer Y."/>
            <person name="Proost S."/>
            <person name="Cook D.R."/>
            <person name="Meyers B.C."/>
            <person name="Spannagl M."/>
            <person name="Cheung F."/>
            <person name="De Mita S."/>
            <person name="Krishnakumar V."/>
            <person name="Gundlach H."/>
            <person name="Zhou S."/>
            <person name="Mudge J."/>
            <person name="Bharti A.K."/>
            <person name="Murray J.D."/>
            <person name="Naoumkina M.A."/>
            <person name="Rosen B."/>
            <person name="Silverstein K.A."/>
            <person name="Tang H."/>
            <person name="Rombauts S."/>
            <person name="Zhao P.X."/>
            <person name="Zhou P."/>
            <person name="Barbe V."/>
            <person name="Bardou P."/>
            <person name="Bechner M."/>
            <person name="Bellec A."/>
            <person name="Berger A."/>
            <person name="Berges H."/>
            <person name="Bidwell S."/>
            <person name="Bisseling T."/>
            <person name="Choisne N."/>
            <person name="Couloux A."/>
            <person name="Denny R."/>
            <person name="Deshpande S."/>
            <person name="Dai X."/>
            <person name="Doyle J.J."/>
            <person name="Dudez A.M."/>
            <person name="Farmer A.D."/>
            <person name="Fouteau S."/>
            <person name="Franken C."/>
            <person name="Gibelin C."/>
            <person name="Gish J."/>
            <person name="Goldstein S."/>
            <person name="Gonzalez A.J."/>
            <person name="Green P.J."/>
            <person name="Hallab A."/>
            <person name="Hartog M."/>
            <person name="Hua A."/>
            <person name="Humphray S.J."/>
            <person name="Jeong D.H."/>
            <person name="Jing Y."/>
            <person name="Jocker A."/>
            <person name="Kenton S.M."/>
            <person name="Kim D.J."/>
            <person name="Klee K."/>
            <person name="Lai H."/>
            <person name="Lang C."/>
            <person name="Lin S."/>
            <person name="Macmil S.L."/>
            <person name="Magdelenat G."/>
            <person name="Matthews L."/>
            <person name="McCorrison J."/>
            <person name="Monaghan E.L."/>
            <person name="Mun J.H."/>
            <person name="Najar F.Z."/>
            <person name="Nicholson C."/>
            <person name="Noirot C."/>
            <person name="O'Bleness M."/>
            <person name="Paule C.R."/>
            <person name="Poulain J."/>
            <person name="Prion F."/>
            <person name="Qin B."/>
            <person name="Qu C."/>
            <person name="Retzel E.F."/>
            <person name="Riddle C."/>
            <person name="Sallet E."/>
            <person name="Samain S."/>
            <person name="Samson N."/>
            <person name="Sanders I."/>
            <person name="Saurat O."/>
            <person name="Scarpelli C."/>
            <person name="Schiex T."/>
            <person name="Segurens B."/>
            <person name="Severin A.J."/>
            <person name="Sherrier D.J."/>
            <person name="Shi R."/>
            <person name="Sims S."/>
            <person name="Singer S.R."/>
            <person name="Sinharoy S."/>
            <person name="Sterck L."/>
            <person name="Viollet A."/>
            <person name="Wang B.B."/>
            <person name="Wang K."/>
            <person name="Wang M."/>
            <person name="Wang X."/>
            <person name="Warfsmann J."/>
            <person name="Weissenbach J."/>
            <person name="White D.D."/>
            <person name="White J.D."/>
            <person name="Wiley G.B."/>
            <person name="Wincker P."/>
            <person name="Xing Y."/>
            <person name="Yang L."/>
            <person name="Yao Z."/>
            <person name="Ying F."/>
            <person name="Zhai J."/>
            <person name="Zhou L."/>
            <person name="Zuber A."/>
            <person name="Denarie J."/>
            <person name="Dixon R.A."/>
            <person name="May G.D."/>
            <person name="Schwartz D.C."/>
            <person name="Rogers J."/>
            <person name="Quetier F."/>
            <person name="Town C.D."/>
            <person name="Roe B.A."/>
        </authorList>
    </citation>
    <scope>NUCLEOTIDE SEQUENCE [LARGE SCALE GENOMIC DNA]</scope>
    <source>
        <strain evidence="12">A17</strain>
        <strain evidence="13 14">cv. Jemalong A17</strain>
    </source>
</reference>
<evidence type="ECO:0000256" key="5">
    <source>
        <dbReference type="ARBA" id="ARBA00023015"/>
    </source>
</evidence>
<reference evidence="13" key="3">
    <citation type="submission" date="2015-04" db="UniProtKB">
        <authorList>
            <consortium name="EnsemblPlants"/>
        </authorList>
    </citation>
    <scope>IDENTIFICATION</scope>
    <source>
        <strain evidence="13">cv. Jemalong A17</strain>
    </source>
</reference>
<evidence type="ECO:0000313" key="14">
    <source>
        <dbReference type="Proteomes" id="UP000002051"/>
    </source>
</evidence>
<sequence>MDLNAISPSSQWDWEHQSFFNAKATEYPKLQPPSWSIEQDREINVGLFDTPGGSGIFGSASRSSKSASNSSSLNRNNSKTCIFACGNSHTPELSSVSGEPLLTLLGKRVYIEDVCPKSDSKNLSFSRDLASSLSIGKKCKFNSQNLQFPRCQVEGCGLDLSSAKDYHRKRRVCESHSKSPMVVIDGMVRRFCQQCGRFHNLAEFDEKKRSCREQLSRHNARRRKHQPEALQSSQSVLSSRCDGKQQMSPFANSKTATNLAWQNMQNSKLPQAKDFLLKPAKDNANTQGTVTMFSDDSIVHFTSKVLATKSIDRGVEDFITVSDTNDEQDFICALSLLSTNPWDSYATKSMSLEHSNRPTSAVQAVTHPMSQRMPLA</sequence>
<organism evidence="12 14">
    <name type="scientific">Medicago truncatula</name>
    <name type="common">Barrel medic</name>
    <name type="synonym">Medicago tribuloides</name>
    <dbReference type="NCBI Taxonomy" id="3880"/>
    <lineage>
        <taxon>Eukaryota</taxon>
        <taxon>Viridiplantae</taxon>
        <taxon>Streptophyta</taxon>
        <taxon>Embryophyta</taxon>
        <taxon>Tracheophyta</taxon>
        <taxon>Spermatophyta</taxon>
        <taxon>Magnoliopsida</taxon>
        <taxon>eudicotyledons</taxon>
        <taxon>Gunneridae</taxon>
        <taxon>Pentapetalae</taxon>
        <taxon>rosids</taxon>
        <taxon>fabids</taxon>
        <taxon>Fabales</taxon>
        <taxon>Fabaceae</taxon>
        <taxon>Papilionoideae</taxon>
        <taxon>50 kb inversion clade</taxon>
        <taxon>NPAAA clade</taxon>
        <taxon>Hologalegina</taxon>
        <taxon>IRL clade</taxon>
        <taxon>Trifolieae</taxon>
        <taxon>Medicago</taxon>
    </lineage>
</organism>
<dbReference type="SUPFAM" id="SSF103612">
    <property type="entry name" value="SBT domain"/>
    <property type="match status" value="1"/>
</dbReference>
<dbReference type="InterPro" id="IPR004333">
    <property type="entry name" value="SBP_dom"/>
</dbReference>
<dbReference type="GO" id="GO:0000976">
    <property type="term" value="F:transcription cis-regulatory region binding"/>
    <property type="evidence" value="ECO:0000318"/>
    <property type="project" value="GO_Central"/>
</dbReference>
<feature type="region of interest" description="Disordered" evidence="10">
    <location>
        <begin position="215"/>
        <end position="238"/>
    </location>
</feature>
<protein>
    <submittedName>
        <fullName evidence="12">Squamosa promoter-binding-like protein</fullName>
    </submittedName>
</protein>
<comment type="subcellular location">
    <subcellularLocation>
        <location evidence="1">Nucleus</location>
    </subcellularLocation>
</comment>
<dbReference type="InterPro" id="IPR044817">
    <property type="entry name" value="SBP-like"/>
</dbReference>
<dbReference type="EMBL" id="CM001224">
    <property type="protein sequence ID" value="KEH20605.1"/>
    <property type="molecule type" value="Genomic_DNA"/>
</dbReference>
<evidence type="ECO:0000313" key="12">
    <source>
        <dbReference type="EMBL" id="KEH20605.1"/>
    </source>
</evidence>
<feature type="domain" description="SBP-type" evidence="11">
    <location>
        <begin position="148"/>
        <end position="225"/>
    </location>
</feature>
<keyword evidence="7" id="KW-0804">Transcription</keyword>
<feature type="region of interest" description="Disordered" evidence="10">
    <location>
        <begin position="354"/>
        <end position="376"/>
    </location>
</feature>
<gene>
    <name evidence="12" type="ordered locus">MTR_8g080690</name>
</gene>
<dbReference type="PROSITE" id="PS51141">
    <property type="entry name" value="ZF_SBP"/>
    <property type="match status" value="1"/>
</dbReference>
<evidence type="ECO:0000256" key="1">
    <source>
        <dbReference type="ARBA" id="ARBA00004123"/>
    </source>
</evidence>
<dbReference type="InterPro" id="IPR036893">
    <property type="entry name" value="SBP_sf"/>
</dbReference>
<dbReference type="GO" id="GO:0001216">
    <property type="term" value="F:DNA-binding transcription activator activity"/>
    <property type="evidence" value="ECO:0000318"/>
    <property type="project" value="GO_Central"/>
</dbReference>
<keyword evidence="3 9" id="KW-0863">Zinc-finger</keyword>
<evidence type="ECO:0000256" key="6">
    <source>
        <dbReference type="ARBA" id="ARBA00023125"/>
    </source>
</evidence>
<keyword evidence="8" id="KW-0539">Nucleus</keyword>
<dbReference type="AlphaFoldDB" id="A0A072U436"/>
<keyword evidence="5" id="KW-0805">Transcription regulation</keyword>
<dbReference type="STRING" id="3880.A0A072U436"/>
<dbReference type="GO" id="GO:0008270">
    <property type="term" value="F:zinc ion binding"/>
    <property type="evidence" value="ECO:0007669"/>
    <property type="project" value="UniProtKB-KW"/>
</dbReference>
<keyword evidence="2" id="KW-0479">Metal-binding</keyword>
<dbReference type="Proteomes" id="UP000002051">
    <property type="component" value="Chromosome 8"/>
</dbReference>